<name>A0A382GYM5_9ZZZZ</name>
<dbReference type="AlphaFoldDB" id="A0A382GYM5"/>
<sequence>VKDKALIIPPSHMFDHWLKNHQKLGGFLASSYVDWNLLHSPCKDIVKKLEEYKRIPFECIMEFADAKVTDNSMEYRDVMEDISKIFYLCELIQHNELTYNPQILHEPWHNRYRVHPGSGRLMALWLCGYESIKTIYIHFDEPGFQPPGDCFIIKDRNTAHQEFHINPQMHGISTRHKLQVETYAAFPKLEAECIRTRDYDYEWDWSHIHTNKFWQFMRFSEGGEFLDYKNMWRSYAIDAWQDLQHDHIQIGSTEFNFDKHRDVKDVKGRVIEITRHTGSGDHIDHIIV</sequence>
<accession>A0A382GYM5</accession>
<dbReference type="EMBL" id="UINC01057763">
    <property type="protein sequence ID" value="SVB79281.1"/>
    <property type="molecule type" value="Genomic_DNA"/>
</dbReference>
<protein>
    <submittedName>
        <fullName evidence="1">Uncharacterized protein</fullName>
    </submittedName>
</protein>
<feature type="non-terminal residue" evidence="1">
    <location>
        <position position="1"/>
    </location>
</feature>
<organism evidence="1">
    <name type="scientific">marine metagenome</name>
    <dbReference type="NCBI Taxonomy" id="408172"/>
    <lineage>
        <taxon>unclassified sequences</taxon>
        <taxon>metagenomes</taxon>
        <taxon>ecological metagenomes</taxon>
    </lineage>
</organism>
<reference evidence="1" key="1">
    <citation type="submission" date="2018-05" db="EMBL/GenBank/DDBJ databases">
        <authorList>
            <person name="Lanie J.A."/>
            <person name="Ng W.-L."/>
            <person name="Kazmierczak K.M."/>
            <person name="Andrzejewski T.M."/>
            <person name="Davidsen T.M."/>
            <person name="Wayne K.J."/>
            <person name="Tettelin H."/>
            <person name="Glass J.I."/>
            <person name="Rusch D."/>
            <person name="Podicherti R."/>
            <person name="Tsui H.-C.T."/>
            <person name="Winkler M.E."/>
        </authorList>
    </citation>
    <scope>NUCLEOTIDE SEQUENCE</scope>
</reference>
<proteinExistence type="predicted"/>
<evidence type="ECO:0000313" key="1">
    <source>
        <dbReference type="EMBL" id="SVB79281.1"/>
    </source>
</evidence>
<gene>
    <name evidence="1" type="ORF">METZ01_LOCUS232135</name>
</gene>